<dbReference type="STRING" id="1855383.SAMN05216548_12611"/>
<protein>
    <submittedName>
        <fullName evidence="1">Uncharacterized protein</fullName>
    </submittedName>
</protein>
<organism evidence="1 2">
    <name type="scientific">Faunimonas pinastri</name>
    <dbReference type="NCBI Taxonomy" id="1855383"/>
    <lineage>
        <taxon>Bacteria</taxon>
        <taxon>Pseudomonadati</taxon>
        <taxon>Pseudomonadota</taxon>
        <taxon>Alphaproteobacteria</taxon>
        <taxon>Hyphomicrobiales</taxon>
        <taxon>Afifellaceae</taxon>
        <taxon>Faunimonas</taxon>
    </lineage>
</organism>
<dbReference type="AlphaFoldDB" id="A0A1H9Q910"/>
<dbReference type="Proteomes" id="UP000199647">
    <property type="component" value="Unassembled WGS sequence"/>
</dbReference>
<reference evidence="1 2" key="1">
    <citation type="submission" date="2016-10" db="EMBL/GenBank/DDBJ databases">
        <authorList>
            <person name="de Groot N.N."/>
        </authorList>
    </citation>
    <scope>NUCLEOTIDE SEQUENCE [LARGE SCALE GENOMIC DNA]</scope>
    <source>
        <strain evidence="1 2">A52C2</strain>
    </source>
</reference>
<accession>A0A1H9Q910</accession>
<name>A0A1H9Q910_9HYPH</name>
<sequence length="222" mass="23731">MRNTLLKEAVSVLGSVLDALRASITATGEDAADLHYAIGDLSASASARLISGAAADDLSNCFDLATAAGATLDTMRTVRETVQDMSPSGKPGLIVQTFSVRLALVQEAAILFASTLSSRDEVESLQDRFNTAFEAAENTAADAMETETYRTLVELHAAVTRFLSTLSYTLPRIVKVTYPKSFPALTLAQRLYQDAGRASELIAENKPMHPAFMPAALRALSE</sequence>
<dbReference type="OrthoDB" id="378644at2"/>
<evidence type="ECO:0000313" key="1">
    <source>
        <dbReference type="EMBL" id="SER56907.1"/>
    </source>
</evidence>
<keyword evidence="2" id="KW-1185">Reference proteome</keyword>
<gene>
    <name evidence="1" type="ORF">SAMN05216548_12611</name>
</gene>
<dbReference type="RefSeq" id="WP_092499795.1">
    <property type="nucleotide sequence ID" value="NZ_FOFG01000026.1"/>
</dbReference>
<dbReference type="EMBL" id="FOFG01000026">
    <property type="protein sequence ID" value="SER56907.1"/>
    <property type="molecule type" value="Genomic_DNA"/>
</dbReference>
<proteinExistence type="predicted"/>
<evidence type="ECO:0000313" key="2">
    <source>
        <dbReference type="Proteomes" id="UP000199647"/>
    </source>
</evidence>